<reference evidence="2 3" key="1">
    <citation type="submission" date="2021-01" db="EMBL/GenBank/DDBJ databases">
        <title>Whole genome shotgun sequence of Catellatospora bangladeshensis NBRC 107357.</title>
        <authorList>
            <person name="Komaki H."/>
            <person name="Tamura T."/>
        </authorList>
    </citation>
    <scope>NUCLEOTIDE SEQUENCE [LARGE SCALE GENOMIC DNA]</scope>
    <source>
        <strain evidence="2 3">NBRC 107357</strain>
    </source>
</reference>
<keyword evidence="3" id="KW-1185">Reference proteome</keyword>
<protein>
    <submittedName>
        <fullName evidence="2">Uncharacterized protein</fullName>
    </submittedName>
</protein>
<feature type="compositionally biased region" description="Basic and acidic residues" evidence="1">
    <location>
        <begin position="38"/>
        <end position="51"/>
    </location>
</feature>
<gene>
    <name evidence="2" type="ORF">Cba03nite_72740</name>
</gene>
<dbReference type="EMBL" id="BONF01000055">
    <property type="protein sequence ID" value="GIF85925.1"/>
    <property type="molecule type" value="Genomic_DNA"/>
</dbReference>
<feature type="region of interest" description="Disordered" evidence="1">
    <location>
        <begin position="38"/>
        <end position="70"/>
    </location>
</feature>
<dbReference type="Proteomes" id="UP000601223">
    <property type="component" value="Unassembled WGS sequence"/>
</dbReference>
<organism evidence="2 3">
    <name type="scientific">Catellatospora bangladeshensis</name>
    <dbReference type="NCBI Taxonomy" id="310355"/>
    <lineage>
        <taxon>Bacteria</taxon>
        <taxon>Bacillati</taxon>
        <taxon>Actinomycetota</taxon>
        <taxon>Actinomycetes</taxon>
        <taxon>Micromonosporales</taxon>
        <taxon>Micromonosporaceae</taxon>
        <taxon>Catellatospora</taxon>
    </lineage>
</organism>
<dbReference type="AlphaFoldDB" id="A0A8J3NPG8"/>
<name>A0A8J3NPG8_9ACTN</name>
<accession>A0A8J3NPG8</accession>
<comment type="caution">
    <text evidence="2">The sequence shown here is derived from an EMBL/GenBank/DDBJ whole genome shotgun (WGS) entry which is preliminary data.</text>
</comment>
<evidence type="ECO:0000313" key="3">
    <source>
        <dbReference type="Proteomes" id="UP000601223"/>
    </source>
</evidence>
<evidence type="ECO:0000256" key="1">
    <source>
        <dbReference type="SAM" id="MobiDB-lite"/>
    </source>
</evidence>
<evidence type="ECO:0000313" key="2">
    <source>
        <dbReference type="EMBL" id="GIF85925.1"/>
    </source>
</evidence>
<proteinExistence type="predicted"/>
<sequence length="80" mass="8636">MAASATCTAVTGGVQPEAAWDSAKPEVEELLNRRRGADRPLRRDGRVKGDVMRAGCGRLPGADPNPGRLPRPWELHLFAC</sequence>